<feature type="domain" description="NET" evidence="3">
    <location>
        <begin position="213"/>
        <end position="291"/>
    </location>
</feature>
<dbReference type="InterPro" id="IPR027353">
    <property type="entry name" value="NET_dom"/>
</dbReference>
<name>A0A5J9VKI2_9POAL</name>
<dbReference type="AlphaFoldDB" id="A0A5J9VKI2"/>
<dbReference type="PROSITE" id="PS51525">
    <property type="entry name" value="NET"/>
    <property type="match status" value="1"/>
</dbReference>
<organism evidence="4 5">
    <name type="scientific">Eragrostis curvula</name>
    <name type="common">weeping love grass</name>
    <dbReference type="NCBI Taxonomy" id="38414"/>
    <lineage>
        <taxon>Eukaryota</taxon>
        <taxon>Viridiplantae</taxon>
        <taxon>Streptophyta</taxon>
        <taxon>Embryophyta</taxon>
        <taxon>Tracheophyta</taxon>
        <taxon>Spermatophyta</taxon>
        <taxon>Magnoliopsida</taxon>
        <taxon>Liliopsida</taxon>
        <taxon>Poales</taxon>
        <taxon>Poaceae</taxon>
        <taxon>PACMAD clade</taxon>
        <taxon>Chloridoideae</taxon>
        <taxon>Eragrostideae</taxon>
        <taxon>Eragrostidinae</taxon>
        <taxon>Eragrostis</taxon>
    </lineage>
</organism>
<evidence type="ECO:0000256" key="1">
    <source>
        <dbReference type="ARBA" id="ARBA00023015"/>
    </source>
</evidence>
<keyword evidence="5" id="KW-1185">Reference proteome</keyword>
<evidence type="ECO:0000313" key="5">
    <source>
        <dbReference type="Proteomes" id="UP000324897"/>
    </source>
</evidence>
<evidence type="ECO:0000256" key="2">
    <source>
        <dbReference type="ARBA" id="ARBA00023163"/>
    </source>
</evidence>
<feature type="non-terminal residue" evidence="4">
    <location>
        <position position="1"/>
    </location>
</feature>
<keyword evidence="2" id="KW-0804">Transcription</keyword>
<dbReference type="EMBL" id="RWGY01000009">
    <property type="protein sequence ID" value="TVU36111.1"/>
    <property type="molecule type" value="Genomic_DNA"/>
</dbReference>
<accession>A0A5J9VKI2</accession>
<comment type="caution">
    <text evidence="4">The sequence shown here is derived from an EMBL/GenBank/DDBJ whole genome shotgun (WGS) entry which is preliminary data.</text>
</comment>
<dbReference type="Proteomes" id="UP000324897">
    <property type="component" value="Unassembled WGS sequence"/>
</dbReference>
<dbReference type="Pfam" id="PF17035">
    <property type="entry name" value="BET"/>
    <property type="match status" value="1"/>
</dbReference>
<dbReference type="PANTHER" id="PTHR45926">
    <property type="entry name" value="OSJNBA0053K19.4 PROTEIN"/>
    <property type="match status" value="1"/>
</dbReference>
<protein>
    <recommendedName>
        <fullName evidence="3">NET domain-containing protein</fullName>
    </recommendedName>
</protein>
<dbReference type="Gramene" id="TVU36111">
    <property type="protein sequence ID" value="TVU36111"/>
    <property type="gene ID" value="EJB05_18027"/>
</dbReference>
<gene>
    <name evidence="4" type="ORF">EJB05_18027</name>
</gene>
<evidence type="ECO:0000259" key="3">
    <source>
        <dbReference type="PROSITE" id="PS51525"/>
    </source>
</evidence>
<dbReference type="OrthoDB" id="21449at2759"/>
<dbReference type="Gene3D" id="1.20.1270.220">
    <property type="match status" value="1"/>
</dbReference>
<evidence type="ECO:0000313" key="4">
    <source>
        <dbReference type="EMBL" id="TVU36111.1"/>
    </source>
</evidence>
<reference evidence="4 5" key="1">
    <citation type="journal article" date="2019" name="Sci. Rep.">
        <title>A high-quality genome of Eragrostis curvula grass provides insights into Poaceae evolution and supports new strategies to enhance forage quality.</title>
        <authorList>
            <person name="Carballo J."/>
            <person name="Santos B.A.C.M."/>
            <person name="Zappacosta D."/>
            <person name="Garbus I."/>
            <person name="Selva J.P."/>
            <person name="Gallo C.A."/>
            <person name="Diaz A."/>
            <person name="Albertini E."/>
            <person name="Caccamo M."/>
            <person name="Echenique V."/>
        </authorList>
    </citation>
    <scope>NUCLEOTIDE SEQUENCE [LARGE SCALE GENOMIC DNA]</scope>
    <source>
        <strain evidence="5">cv. Victoria</strain>
        <tissue evidence="4">Leaf</tissue>
    </source>
</reference>
<keyword evidence="1" id="KW-0805">Transcription regulation</keyword>
<proteinExistence type="predicted"/>
<dbReference type="InterPro" id="IPR038336">
    <property type="entry name" value="NET_sf"/>
</dbReference>
<sequence>MPRYGFLVLDLRSPSTYAVGPVPLASLFEDEDGWLMGERRDDEATIFHICWAHNEKEHMYFLLTLCLNLCSPLQYKEMSEKSFEQNASKVDRMEHYKSTLSELLSKKDDSLSNGVKDLSNKKTQNKGRYGHDSDRDFPLFLEKINGLSKNDKKILKHTVHEIITLMYDDVDEVDRDVQAMEGSGEIHQNTVTELYSGLLGKLGKMAKSVDGLLNIAASKCRPMTTDEKIELGKRIRKLPEEALDRVVEIISAGKPASQSSDRITLKLGELDDATLWRLCYHVEAVLKENKI</sequence>